<dbReference type="EMBL" id="JARJLM010000210">
    <property type="protein sequence ID" value="MDF3833746.1"/>
    <property type="molecule type" value="Genomic_DNA"/>
</dbReference>
<feature type="signal peptide" evidence="1">
    <location>
        <begin position="1"/>
        <end position="26"/>
    </location>
</feature>
<protein>
    <recommendedName>
        <fullName evidence="2">Bacteriophage N4 adsorption protein A C-terminal domain-containing protein</fullName>
    </recommendedName>
</protein>
<dbReference type="Proteomes" id="UP001216674">
    <property type="component" value="Unassembled WGS sequence"/>
</dbReference>
<dbReference type="InterPro" id="IPR011990">
    <property type="entry name" value="TPR-like_helical_dom_sf"/>
</dbReference>
<organism evidence="3 4">
    <name type="scientific">Cupriavidus basilensis</name>
    <dbReference type="NCBI Taxonomy" id="68895"/>
    <lineage>
        <taxon>Bacteria</taxon>
        <taxon>Pseudomonadati</taxon>
        <taxon>Pseudomonadota</taxon>
        <taxon>Betaproteobacteria</taxon>
        <taxon>Burkholderiales</taxon>
        <taxon>Burkholderiaceae</taxon>
        <taxon>Cupriavidus</taxon>
    </lineage>
</organism>
<reference evidence="3 4" key="1">
    <citation type="submission" date="2023-03" db="EMBL/GenBank/DDBJ databases">
        <title>Draft assemblies of triclosan tolerant bacteria isolated from returned activated sludge.</title>
        <authorList>
            <person name="Van Hamelsveld S."/>
        </authorList>
    </citation>
    <scope>NUCLEOTIDE SEQUENCE [LARGE SCALE GENOMIC DNA]</scope>
    <source>
        <strain evidence="3 4">GW210010_S58</strain>
    </source>
</reference>
<keyword evidence="1" id="KW-0732">Signal</keyword>
<dbReference type="Pfam" id="PF14559">
    <property type="entry name" value="TPR_19"/>
    <property type="match status" value="1"/>
</dbReference>
<dbReference type="Gene3D" id="1.25.40.10">
    <property type="entry name" value="Tetratricopeptide repeat domain"/>
    <property type="match status" value="3"/>
</dbReference>
<keyword evidence="4" id="KW-1185">Reference proteome</keyword>
<gene>
    <name evidence="3" type="ORF">P3W85_12415</name>
</gene>
<accession>A0ABT6AMD2</accession>
<evidence type="ECO:0000259" key="2">
    <source>
        <dbReference type="Pfam" id="PF13283"/>
    </source>
</evidence>
<evidence type="ECO:0000313" key="3">
    <source>
        <dbReference type="EMBL" id="MDF3833746.1"/>
    </source>
</evidence>
<sequence>MKARTRLIVLLSSLGGAALLPAPAFAEPAASEAPLRGKAWQLADEGYKAYDKGDYAKAQARAEAAIRLRPNVAQLHLLLVYALQKQGKPAQAERAVAAANAAGVDSPALREARTALRAGAQGGTAPATQAFRTGFPFATQAYAAYNDGDYKAAAAAAEKAFAADPSQGAWALLWQDALAAQGDDKGALQAIERALAAGAPNQADLIARRQGLHRQMSVPSAQAGYQALIANRPADAIAPARRAVALAPDTASHRLLLITTLMLDEQLAEAETAASEALRQDSDDTVALLLRAYLRQRQGKTAQAEADFDSALGQDWLDDEQRHNVRLIAADAALAAGNGQRVQALLAALDGTDKAVRRRLDEAGRARAPRTALTLAGYPPPVQRCRDTPYGTACELLPADASGGSPAALAYAAYGRHDYQEAIAQARKALERDPGEQSQALLTTALAAGNRAQAREAAARLDAALNRQAGDAGLLMQRAYVNQRLGMPEQALHDIQAARATGKAPPLAILDEGYARAGAGDKRGAARTLMQAIDQADAGTLALDEEQRYNTRGAIAGFSREWGGYVSAGYRGARPASADFGGAAVSTPGDAVFGTAEVFWRPPIFLNTSNRTFELYGRLSSTIYDNGGKTKAQRLADPCGGTAAARADLGETHSRGISGVPTTVGALGLRFTPSNEVGLTFGLERQFLLGTATRSGMLVPADAAQRCALNRQNQSARYESDAGSGGWLTYVTYGIYEGSGMRLDVPSWFTVEGYVQGGYSLQDFAARYSLRDNATGSETASGSGRLRRDQAFASGEIRAGRSFRLDAIDERLILFPYVVLGADWLWQKNRASGTLGTASGSTELQGNGATWSVGAGPGVNLRYWFRQDRYNAPRSYLDWGVQYRAGLAGHSNRAKGLFMNLTLSY</sequence>
<dbReference type="RefSeq" id="WP_276264990.1">
    <property type="nucleotide sequence ID" value="NZ_JARJLM010000210.1"/>
</dbReference>
<dbReference type="InterPro" id="IPR025137">
    <property type="entry name" value="NfrA_C"/>
</dbReference>
<dbReference type="Pfam" id="PF13283">
    <property type="entry name" value="NfrA_C"/>
    <property type="match status" value="1"/>
</dbReference>
<dbReference type="InterPro" id="IPR019734">
    <property type="entry name" value="TPR_rpt"/>
</dbReference>
<proteinExistence type="predicted"/>
<comment type="caution">
    <text evidence="3">The sequence shown here is derived from an EMBL/GenBank/DDBJ whole genome shotgun (WGS) entry which is preliminary data.</text>
</comment>
<name>A0ABT6AMD2_9BURK</name>
<feature type="domain" description="Bacteriophage N4 adsorption protein A C-terminal" evidence="2">
    <location>
        <begin position="786"/>
        <end position="899"/>
    </location>
</feature>
<dbReference type="SMART" id="SM00028">
    <property type="entry name" value="TPR"/>
    <property type="match status" value="6"/>
</dbReference>
<evidence type="ECO:0000313" key="4">
    <source>
        <dbReference type="Proteomes" id="UP001216674"/>
    </source>
</evidence>
<evidence type="ECO:0000256" key="1">
    <source>
        <dbReference type="SAM" id="SignalP"/>
    </source>
</evidence>
<dbReference type="SUPFAM" id="SSF48452">
    <property type="entry name" value="TPR-like"/>
    <property type="match status" value="3"/>
</dbReference>
<feature type="chain" id="PRO_5045565033" description="Bacteriophage N4 adsorption protein A C-terminal domain-containing protein" evidence="1">
    <location>
        <begin position="27"/>
        <end position="905"/>
    </location>
</feature>